<proteinExistence type="predicted"/>
<feature type="region of interest" description="Disordered" evidence="1">
    <location>
        <begin position="53"/>
        <end position="72"/>
    </location>
</feature>
<evidence type="ECO:0008006" key="4">
    <source>
        <dbReference type="Google" id="ProtNLM"/>
    </source>
</evidence>
<dbReference type="EMBL" id="BGZK01000007">
    <property type="protein sequence ID" value="GBP01043.1"/>
    <property type="molecule type" value="Genomic_DNA"/>
</dbReference>
<organism evidence="2 3">
    <name type="scientific">Eumeta variegata</name>
    <name type="common">Bagworm moth</name>
    <name type="synonym">Eumeta japonica</name>
    <dbReference type="NCBI Taxonomy" id="151549"/>
    <lineage>
        <taxon>Eukaryota</taxon>
        <taxon>Metazoa</taxon>
        <taxon>Ecdysozoa</taxon>
        <taxon>Arthropoda</taxon>
        <taxon>Hexapoda</taxon>
        <taxon>Insecta</taxon>
        <taxon>Pterygota</taxon>
        <taxon>Neoptera</taxon>
        <taxon>Endopterygota</taxon>
        <taxon>Lepidoptera</taxon>
        <taxon>Glossata</taxon>
        <taxon>Ditrysia</taxon>
        <taxon>Tineoidea</taxon>
        <taxon>Psychidae</taxon>
        <taxon>Oiketicinae</taxon>
        <taxon>Eumeta</taxon>
    </lineage>
</organism>
<dbReference type="OrthoDB" id="7487933at2759"/>
<sequence>MDNKAFKEGANRAKVSEVDRGVAAEVDSTEVAAEAEVILEVDHQTTLHPSDVQLKDKDVDVESPKRKRCPPSRYGKPVSHYIYVNYVDANVPNTFEEAMKSNDHKQWQIAMDLEINSLNKNNTWEIFERPKDEKDKSEVYVNQSKGYETGDNKVYKFQKALLVQGIVAHSLKNCLNS</sequence>
<keyword evidence="3" id="KW-1185">Reference proteome</keyword>
<evidence type="ECO:0000256" key="1">
    <source>
        <dbReference type="SAM" id="MobiDB-lite"/>
    </source>
</evidence>
<gene>
    <name evidence="2" type="ORF">EVAR_2314_1</name>
</gene>
<dbReference type="AlphaFoldDB" id="A0A4C1SFV1"/>
<reference evidence="2 3" key="1">
    <citation type="journal article" date="2019" name="Commun. Biol.">
        <title>The bagworm genome reveals a unique fibroin gene that provides high tensile strength.</title>
        <authorList>
            <person name="Kono N."/>
            <person name="Nakamura H."/>
            <person name="Ohtoshi R."/>
            <person name="Tomita M."/>
            <person name="Numata K."/>
            <person name="Arakawa K."/>
        </authorList>
    </citation>
    <scope>NUCLEOTIDE SEQUENCE [LARGE SCALE GENOMIC DNA]</scope>
</reference>
<accession>A0A4C1SFV1</accession>
<dbReference type="Proteomes" id="UP000299102">
    <property type="component" value="Unassembled WGS sequence"/>
</dbReference>
<evidence type="ECO:0000313" key="3">
    <source>
        <dbReference type="Proteomes" id="UP000299102"/>
    </source>
</evidence>
<protein>
    <recommendedName>
        <fullName evidence="4">Retrovirus-related Pol polyprotein from transposon TNT 1-94</fullName>
    </recommendedName>
</protein>
<evidence type="ECO:0000313" key="2">
    <source>
        <dbReference type="EMBL" id="GBP01043.1"/>
    </source>
</evidence>
<comment type="caution">
    <text evidence="2">The sequence shown here is derived from an EMBL/GenBank/DDBJ whole genome shotgun (WGS) entry which is preliminary data.</text>
</comment>
<feature type="compositionally biased region" description="Basic and acidic residues" evidence="1">
    <location>
        <begin position="53"/>
        <end position="64"/>
    </location>
</feature>
<name>A0A4C1SFV1_EUMVA</name>